<proteinExistence type="predicted"/>
<keyword evidence="3" id="KW-1185">Reference proteome</keyword>
<dbReference type="InterPro" id="IPR011013">
    <property type="entry name" value="Gal_mutarotase_sf_dom"/>
</dbReference>
<evidence type="ECO:0000313" key="3">
    <source>
        <dbReference type="Proteomes" id="UP000198619"/>
    </source>
</evidence>
<dbReference type="RefSeq" id="WP_090043172.1">
    <property type="nucleotide sequence ID" value="NZ_FOKI01000061.1"/>
</dbReference>
<dbReference type="GO" id="GO:0005975">
    <property type="term" value="P:carbohydrate metabolic process"/>
    <property type="evidence" value="ECO:0007669"/>
    <property type="project" value="InterPro"/>
</dbReference>
<dbReference type="AlphaFoldDB" id="A0A1I1B339"/>
<feature type="domain" description="Glycoside hydrolase family 65 N-terminal" evidence="1">
    <location>
        <begin position="22"/>
        <end position="189"/>
    </location>
</feature>
<dbReference type="Pfam" id="PF03636">
    <property type="entry name" value="Glyco_hydro_65N"/>
    <property type="match status" value="1"/>
</dbReference>
<dbReference type="InterPro" id="IPR037018">
    <property type="entry name" value="GH65_N"/>
</dbReference>
<dbReference type="GO" id="GO:0016787">
    <property type="term" value="F:hydrolase activity"/>
    <property type="evidence" value="ECO:0007669"/>
    <property type="project" value="UniProtKB-KW"/>
</dbReference>
<dbReference type="InterPro" id="IPR005196">
    <property type="entry name" value="Glyco_hydro_65_N"/>
</dbReference>
<dbReference type="Gene3D" id="2.70.98.40">
    <property type="entry name" value="Glycoside hydrolase, family 65, N-terminal domain"/>
    <property type="match status" value="1"/>
</dbReference>
<dbReference type="SUPFAM" id="SSF74650">
    <property type="entry name" value="Galactose mutarotase-like"/>
    <property type="match status" value="1"/>
</dbReference>
<dbReference type="EMBL" id="FOKI01000061">
    <property type="protein sequence ID" value="SFB44775.1"/>
    <property type="molecule type" value="Genomic_DNA"/>
</dbReference>
<dbReference type="GO" id="GO:0030246">
    <property type="term" value="F:carbohydrate binding"/>
    <property type="evidence" value="ECO:0007669"/>
    <property type="project" value="InterPro"/>
</dbReference>
<evidence type="ECO:0000259" key="1">
    <source>
        <dbReference type="Pfam" id="PF03636"/>
    </source>
</evidence>
<name>A0A1I1B339_9CLOT</name>
<gene>
    <name evidence="2" type="ORF">SAMN04488528_10618</name>
</gene>
<organism evidence="2 3">
    <name type="scientific">Clostridium frigidicarnis</name>
    <dbReference type="NCBI Taxonomy" id="84698"/>
    <lineage>
        <taxon>Bacteria</taxon>
        <taxon>Bacillati</taxon>
        <taxon>Bacillota</taxon>
        <taxon>Clostridia</taxon>
        <taxon>Eubacteriales</taxon>
        <taxon>Clostridiaceae</taxon>
        <taxon>Clostridium</taxon>
    </lineage>
</organism>
<evidence type="ECO:0000313" key="2">
    <source>
        <dbReference type="EMBL" id="SFB44775.1"/>
    </source>
</evidence>
<keyword evidence="2" id="KW-0378">Hydrolase</keyword>
<reference evidence="2 3" key="1">
    <citation type="submission" date="2016-10" db="EMBL/GenBank/DDBJ databases">
        <authorList>
            <person name="de Groot N.N."/>
        </authorList>
    </citation>
    <scope>NUCLEOTIDE SEQUENCE [LARGE SCALE GENOMIC DNA]</scope>
    <source>
        <strain evidence="2 3">DSM 12271</strain>
    </source>
</reference>
<protein>
    <submittedName>
        <fullName evidence="2">Glycosyl hydrolase family 65, N-terminal domain</fullName>
    </submittedName>
</protein>
<sequence length="221" mass="25387">MFTNLLEPFNENILKLINDPIVGIDVLIDNNKLNLNEFNVSQCEHYISYKKGVLNFSAFYSKDDFSFKLYLKVLFNAKTKDLFSTKLTISPNNNFNCNFTFIPYLSKDIFHKDFKTICKDISSKGAYMCLLNNCDDNITTYAMKCEVFEGDFKKTYFNTEDNKDELLSYSLKAKSLAGSPVTISKYCCILQGTCGNEEYLNKKALDLVKKSCIKGFDTNKR</sequence>
<accession>A0A1I1B339</accession>
<dbReference type="Proteomes" id="UP000198619">
    <property type="component" value="Unassembled WGS sequence"/>
</dbReference>